<organism evidence="1">
    <name type="scientific">marine sediment metagenome</name>
    <dbReference type="NCBI Taxonomy" id="412755"/>
    <lineage>
        <taxon>unclassified sequences</taxon>
        <taxon>metagenomes</taxon>
        <taxon>ecological metagenomes</taxon>
    </lineage>
</organism>
<evidence type="ECO:0000313" key="1">
    <source>
        <dbReference type="EMBL" id="KKN45891.1"/>
    </source>
</evidence>
<gene>
    <name evidence="1" type="ORF">LCGC14_0678380</name>
</gene>
<sequence>MIELLGALVVHAAFVTARESNLRIDHKWQPLAWGVKVCGHGRAVTQSCWSCPRDIATQRWIGWMVFRRLQKFVGQTMTPELRASIVDEVYDAIKGVAT</sequence>
<reference evidence="1" key="1">
    <citation type="journal article" date="2015" name="Nature">
        <title>Complex archaea that bridge the gap between prokaryotes and eukaryotes.</title>
        <authorList>
            <person name="Spang A."/>
            <person name="Saw J.H."/>
            <person name="Jorgensen S.L."/>
            <person name="Zaremba-Niedzwiedzka K."/>
            <person name="Martijn J."/>
            <person name="Lind A.E."/>
            <person name="van Eijk R."/>
            <person name="Schleper C."/>
            <person name="Guy L."/>
            <person name="Ettema T.J."/>
        </authorList>
    </citation>
    <scope>NUCLEOTIDE SEQUENCE</scope>
</reference>
<accession>A0A0F9TAB3</accession>
<protein>
    <submittedName>
        <fullName evidence="1">Uncharacterized protein</fullName>
    </submittedName>
</protein>
<dbReference type="EMBL" id="LAZR01001360">
    <property type="protein sequence ID" value="KKN45891.1"/>
    <property type="molecule type" value="Genomic_DNA"/>
</dbReference>
<name>A0A0F9TAB3_9ZZZZ</name>
<proteinExistence type="predicted"/>
<dbReference type="AlphaFoldDB" id="A0A0F9TAB3"/>
<comment type="caution">
    <text evidence="1">The sequence shown here is derived from an EMBL/GenBank/DDBJ whole genome shotgun (WGS) entry which is preliminary data.</text>
</comment>